<gene>
    <name evidence="1" type="ORF">DW099_11815</name>
</gene>
<dbReference type="RefSeq" id="WP_067534389.1">
    <property type="nucleotide sequence ID" value="NZ_AP025567.1"/>
</dbReference>
<name>A0A415E161_9FIRM</name>
<proteinExistence type="predicted"/>
<reference evidence="1 2" key="1">
    <citation type="submission" date="2018-08" db="EMBL/GenBank/DDBJ databases">
        <title>A genome reference for cultivated species of the human gut microbiota.</title>
        <authorList>
            <person name="Zou Y."/>
            <person name="Xue W."/>
            <person name="Luo G."/>
        </authorList>
    </citation>
    <scope>NUCLEOTIDE SEQUENCE [LARGE SCALE GENOMIC DNA]</scope>
    <source>
        <strain evidence="1 2">AM07-24</strain>
    </source>
</reference>
<dbReference type="STRING" id="1776384.GCA_900086585_00931"/>
<dbReference type="Proteomes" id="UP000284841">
    <property type="component" value="Unassembled WGS sequence"/>
</dbReference>
<dbReference type="EMBL" id="QRMS01000003">
    <property type="protein sequence ID" value="RHJ87377.1"/>
    <property type="molecule type" value="Genomic_DNA"/>
</dbReference>
<organism evidence="1 2">
    <name type="scientific">Emergencia timonensis</name>
    <dbReference type="NCBI Taxonomy" id="1776384"/>
    <lineage>
        <taxon>Bacteria</taxon>
        <taxon>Bacillati</taxon>
        <taxon>Bacillota</taxon>
        <taxon>Clostridia</taxon>
        <taxon>Peptostreptococcales</taxon>
        <taxon>Anaerovoracaceae</taxon>
        <taxon>Emergencia</taxon>
    </lineage>
</organism>
<accession>A0A415E161</accession>
<protein>
    <submittedName>
        <fullName evidence="1">Uncharacterized protein</fullName>
    </submittedName>
</protein>
<dbReference type="AlphaFoldDB" id="A0A415E161"/>
<evidence type="ECO:0000313" key="2">
    <source>
        <dbReference type="Proteomes" id="UP000284841"/>
    </source>
</evidence>
<dbReference type="GeneID" id="83003324"/>
<keyword evidence="2" id="KW-1185">Reference proteome</keyword>
<dbReference type="OrthoDB" id="1976660at2"/>
<sequence length="295" mass="32968">MLEQVICEHLQSNEALAAKLAIYDGKPAVFDYKEPVADDQKWQGEARYGRIVFSLQIRDDPTRTKCGSLAVDVLSESNTQSYKDMEPIVRDLLDGYFFVSDDKMISLRWSHRSPGGESLAAVCEGLTMHFQVYCYPVKRPSTVNPASLLASWCKSYVEGTGQSAYFLAAGENLPQVFKPTAKKPAIYWRLAKIEPCSWMKDRPGADFRTASLQGHVIVPGQSEEEAELVLRLDQAIEKAERIICDDLSMFVSKEDSTDLTADAMRQGQLTVKAAYGIAADEAEYEKLQNVSIEMK</sequence>
<comment type="caution">
    <text evidence="1">The sequence shown here is derived from an EMBL/GenBank/DDBJ whole genome shotgun (WGS) entry which is preliminary data.</text>
</comment>
<evidence type="ECO:0000313" key="1">
    <source>
        <dbReference type="EMBL" id="RHJ87377.1"/>
    </source>
</evidence>